<evidence type="ECO:0000256" key="5">
    <source>
        <dbReference type="ARBA" id="ARBA00022989"/>
    </source>
</evidence>
<reference evidence="9" key="1">
    <citation type="submission" date="2013-08" db="EMBL/GenBank/DDBJ databases">
        <title>Gene expansion shapes genome architecture in the human pathogen Lichtheimia corymbifera: an evolutionary genomics analysis in the ancient terrestrial Mucorales (Mucoromycotina).</title>
        <authorList>
            <person name="Schwartze V.U."/>
            <person name="Winter S."/>
            <person name="Shelest E."/>
            <person name="Marcet-Houben M."/>
            <person name="Horn F."/>
            <person name="Wehner S."/>
            <person name="Hoffmann K."/>
            <person name="Riege K."/>
            <person name="Sammeth M."/>
            <person name="Nowrousian M."/>
            <person name="Valiante V."/>
            <person name="Linde J."/>
            <person name="Jacobsen I.D."/>
            <person name="Marz M."/>
            <person name="Brakhage A.A."/>
            <person name="Gabaldon T."/>
            <person name="Bocker S."/>
            <person name="Voigt K."/>
        </authorList>
    </citation>
    <scope>NUCLEOTIDE SEQUENCE [LARGE SCALE GENOMIC DNA]</scope>
    <source>
        <strain evidence="9">FSU 9682</strain>
    </source>
</reference>
<keyword evidence="10" id="KW-1185">Reference proteome</keyword>
<dbReference type="InterPro" id="IPR050524">
    <property type="entry name" value="APC_YAT"/>
</dbReference>
<name>A0A068RQS1_9FUNG</name>
<dbReference type="Pfam" id="PF00324">
    <property type="entry name" value="AA_permease"/>
    <property type="match status" value="1"/>
</dbReference>
<feature type="transmembrane region" description="Helical" evidence="7">
    <location>
        <begin position="537"/>
        <end position="556"/>
    </location>
</feature>
<feature type="transmembrane region" description="Helical" evidence="7">
    <location>
        <begin position="188"/>
        <end position="210"/>
    </location>
</feature>
<protein>
    <submittedName>
        <fullName evidence="9">Lysine-specific permease</fullName>
    </submittedName>
</protein>
<comment type="caution">
    <text evidence="9">The sequence shown here is derived from an EMBL/GenBank/DDBJ whole genome shotgun (WGS) entry which is preliminary data.</text>
</comment>
<feature type="transmembrane region" description="Helical" evidence="7">
    <location>
        <begin position="138"/>
        <end position="155"/>
    </location>
</feature>
<evidence type="ECO:0000256" key="1">
    <source>
        <dbReference type="ARBA" id="ARBA00004141"/>
    </source>
</evidence>
<dbReference type="VEuPathDB" id="FungiDB:LCOR_02954.1"/>
<feature type="transmembrane region" description="Helical" evidence="7">
    <location>
        <begin position="84"/>
        <end position="105"/>
    </location>
</feature>
<dbReference type="STRING" id="1263082.A0A068RQS1"/>
<feature type="transmembrane region" description="Helical" evidence="7">
    <location>
        <begin position="248"/>
        <end position="270"/>
    </location>
</feature>
<dbReference type="Proteomes" id="UP000027586">
    <property type="component" value="Unassembled WGS sequence"/>
</dbReference>
<feature type="transmembrane region" description="Helical" evidence="7">
    <location>
        <begin position="217"/>
        <end position="236"/>
    </location>
</feature>
<feature type="transmembrane region" description="Helical" evidence="7">
    <location>
        <begin position="394"/>
        <end position="415"/>
    </location>
</feature>
<dbReference type="FunFam" id="1.20.1740.10:FF:000001">
    <property type="entry name" value="Amino acid permease"/>
    <property type="match status" value="1"/>
</dbReference>
<evidence type="ECO:0000256" key="6">
    <source>
        <dbReference type="ARBA" id="ARBA00023136"/>
    </source>
</evidence>
<evidence type="ECO:0000259" key="8">
    <source>
        <dbReference type="Pfam" id="PF00324"/>
    </source>
</evidence>
<dbReference type="PANTHER" id="PTHR43341:SF1">
    <property type="entry name" value="GENERAL AMINO-ACID PERMEASE GAP1"/>
    <property type="match status" value="1"/>
</dbReference>
<organism evidence="9 10">
    <name type="scientific">Lichtheimia corymbifera JMRC:FSU:9682</name>
    <dbReference type="NCBI Taxonomy" id="1263082"/>
    <lineage>
        <taxon>Eukaryota</taxon>
        <taxon>Fungi</taxon>
        <taxon>Fungi incertae sedis</taxon>
        <taxon>Mucoromycota</taxon>
        <taxon>Mucoromycotina</taxon>
        <taxon>Mucoromycetes</taxon>
        <taxon>Mucorales</taxon>
        <taxon>Lichtheimiaceae</taxon>
        <taxon>Lichtheimia</taxon>
    </lineage>
</organism>
<dbReference type="OrthoDB" id="3900342at2759"/>
<evidence type="ECO:0000256" key="2">
    <source>
        <dbReference type="ARBA" id="ARBA00022448"/>
    </source>
</evidence>
<proteinExistence type="predicted"/>
<keyword evidence="2" id="KW-0813">Transport</keyword>
<dbReference type="InterPro" id="IPR004841">
    <property type="entry name" value="AA-permease/SLC12A_dom"/>
</dbReference>
<feature type="transmembrane region" description="Helical" evidence="7">
    <location>
        <begin position="331"/>
        <end position="350"/>
    </location>
</feature>
<keyword evidence="3 7" id="KW-0812">Transmembrane</keyword>
<dbReference type="PANTHER" id="PTHR43341">
    <property type="entry name" value="AMINO ACID PERMEASE"/>
    <property type="match status" value="1"/>
</dbReference>
<dbReference type="AlphaFoldDB" id="A0A068RQS1"/>
<dbReference type="GO" id="GO:0015171">
    <property type="term" value="F:amino acid transmembrane transporter activity"/>
    <property type="evidence" value="ECO:0007669"/>
    <property type="project" value="TreeGrafter"/>
</dbReference>
<evidence type="ECO:0000313" key="9">
    <source>
        <dbReference type="EMBL" id="CDH51331.1"/>
    </source>
</evidence>
<sequence length="612" mass="67894">MHSSSSDDDETKSHYEHHEYTTHNIVSFAAVTETIHKPSSSSGGQSRNDPFDLDNYDDSASMISVSTYASTQQNLKRSMKSRHLAMISLGGVIGQGVFVSSGANLREAGMCAFLYHRKSSLSMKPHCLIPFYLFRSSWRTYSLIGFIVFWVAYSLGEMSAYIPVSGSFTIFCRRFVDESFGTVVGYNYWAMWSVIVASELVSIPIVISYWSEGKIEGWILSLASLVIIFIVNMLGARSYGETEYWFSLIKILTILIFIVVGCLVSGGVIGDETYGFKNWRDPGAFTPQGIDGIINSLAFTAFSMQGMEIVGITAGEAGNPRKDVPRAIRNVFWRIVIFYIGTLFVMGMIIRYDDARLLPTDDLNTGNFTISQSPFTIVFTEGKLGDVADVMNSIILITVLSCANSGLYVASRMLLALSREGIAWNKLVYISKRGVPVYALICTALVSLVACTTSQIADGSVFFVLTRMPGMGVMITWSGITIAHFRFRRALKAQQRSLDCLPMRAPLHPFGDFFDLLACVVIAVIAGYIYFPSQNAIGIVGTYLPLFACIVGFIVLKFWTGSKLIPLDEIDLDTGRSDYGMPPPPPPSSEEEKANKGPLYYRVWKRLVHWFT</sequence>
<accession>A0A068RQS1</accession>
<keyword evidence="4" id="KW-0029">Amino-acid transport</keyword>
<keyword evidence="5 7" id="KW-1133">Transmembrane helix</keyword>
<dbReference type="Gene3D" id="1.20.1740.10">
    <property type="entry name" value="Amino acid/polyamine transporter I"/>
    <property type="match status" value="1"/>
</dbReference>
<evidence type="ECO:0000256" key="3">
    <source>
        <dbReference type="ARBA" id="ARBA00022692"/>
    </source>
</evidence>
<evidence type="ECO:0000256" key="7">
    <source>
        <dbReference type="SAM" id="Phobius"/>
    </source>
</evidence>
<feature type="domain" description="Amino acid permease/ SLC12A" evidence="8">
    <location>
        <begin position="141"/>
        <end position="561"/>
    </location>
</feature>
<dbReference type="GO" id="GO:0016020">
    <property type="term" value="C:membrane"/>
    <property type="evidence" value="ECO:0007669"/>
    <property type="project" value="UniProtKB-SubCell"/>
</dbReference>
<dbReference type="PIRSF" id="PIRSF006060">
    <property type="entry name" value="AA_transporter"/>
    <property type="match status" value="1"/>
</dbReference>
<feature type="transmembrane region" description="Helical" evidence="7">
    <location>
        <begin position="513"/>
        <end position="531"/>
    </location>
</feature>
<evidence type="ECO:0000256" key="4">
    <source>
        <dbReference type="ARBA" id="ARBA00022970"/>
    </source>
</evidence>
<dbReference type="EMBL" id="CBTN010000009">
    <property type="protein sequence ID" value="CDH51331.1"/>
    <property type="molecule type" value="Genomic_DNA"/>
</dbReference>
<comment type="subcellular location">
    <subcellularLocation>
        <location evidence="1">Membrane</location>
        <topology evidence="1">Multi-pass membrane protein</topology>
    </subcellularLocation>
</comment>
<feature type="transmembrane region" description="Helical" evidence="7">
    <location>
        <begin position="468"/>
        <end position="487"/>
    </location>
</feature>
<feature type="transmembrane region" description="Helical" evidence="7">
    <location>
        <begin position="435"/>
        <end position="456"/>
    </location>
</feature>
<evidence type="ECO:0000313" key="10">
    <source>
        <dbReference type="Proteomes" id="UP000027586"/>
    </source>
</evidence>
<gene>
    <name evidence="9" type="ORF">LCOR_02954.1</name>
</gene>
<keyword evidence="6 7" id="KW-0472">Membrane</keyword>